<name>A0A1I0DI91_9FIRM</name>
<keyword evidence="4" id="KW-1185">Reference proteome</keyword>
<dbReference type="PANTHER" id="PTHR11749">
    <property type="entry name" value="RIBULOSE-5-PHOSPHATE-3-EPIMERASE"/>
    <property type="match status" value="1"/>
</dbReference>
<accession>A0A1I0DI91</accession>
<dbReference type="GeneID" id="93276189"/>
<dbReference type="EMBL" id="FOIM01000004">
    <property type="protein sequence ID" value="SET32054.1"/>
    <property type="molecule type" value="Genomic_DNA"/>
</dbReference>
<keyword evidence="1" id="KW-0479">Metal-binding</keyword>
<proteinExistence type="predicted"/>
<dbReference type="GO" id="GO:0046872">
    <property type="term" value="F:metal ion binding"/>
    <property type="evidence" value="ECO:0007669"/>
    <property type="project" value="UniProtKB-KW"/>
</dbReference>
<evidence type="ECO:0000256" key="2">
    <source>
        <dbReference type="ARBA" id="ARBA00023235"/>
    </source>
</evidence>
<evidence type="ECO:0000313" key="4">
    <source>
        <dbReference type="Proteomes" id="UP000198508"/>
    </source>
</evidence>
<evidence type="ECO:0000313" key="3">
    <source>
        <dbReference type="EMBL" id="SET32054.1"/>
    </source>
</evidence>
<dbReference type="InterPro" id="IPR000056">
    <property type="entry name" value="Ribul_P_3_epim-like"/>
</dbReference>
<keyword evidence="2" id="KW-0413">Isomerase</keyword>
<dbReference type="AlphaFoldDB" id="A0A1I0DI91"/>
<gene>
    <name evidence="3" type="ORF">SAMN05216313_104209</name>
</gene>
<dbReference type="STRING" id="460384.SAMN05216313_104209"/>
<sequence>MRGAECIFPSIYSSNHGYLMEECKKVEDAGFQTLHVDIQDGVCSSEISFGMKLVKLLRENSRMEFDIHVMLYELESYLDRLKGLQNVRAVTFHPQSLRFPARAAGKILGMGYRAGLAFALHDPVEQYGFMEKMVSSVLVCTASVDGLGNLYNPWSESYIRRVRAVFPTQDIVVDGNINAGNLKAVREAGATHFVMGREIFGASDLNGKIRELENILQV</sequence>
<dbReference type="InterPro" id="IPR011060">
    <property type="entry name" value="RibuloseP-bd_barrel"/>
</dbReference>
<dbReference type="SUPFAM" id="SSF51366">
    <property type="entry name" value="Ribulose-phoshate binding barrel"/>
    <property type="match status" value="1"/>
</dbReference>
<dbReference type="GO" id="GO:0016857">
    <property type="term" value="F:racemase and epimerase activity, acting on carbohydrates and derivatives"/>
    <property type="evidence" value="ECO:0007669"/>
    <property type="project" value="InterPro"/>
</dbReference>
<protein>
    <submittedName>
        <fullName evidence="3">Ribulose-phosphate 3-epimerase</fullName>
    </submittedName>
</protein>
<dbReference type="Proteomes" id="UP000198508">
    <property type="component" value="Unassembled WGS sequence"/>
</dbReference>
<evidence type="ECO:0000256" key="1">
    <source>
        <dbReference type="ARBA" id="ARBA00022723"/>
    </source>
</evidence>
<dbReference type="GO" id="GO:0005975">
    <property type="term" value="P:carbohydrate metabolic process"/>
    <property type="evidence" value="ECO:0007669"/>
    <property type="project" value="InterPro"/>
</dbReference>
<dbReference type="Pfam" id="PF00834">
    <property type="entry name" value="Ribul_P_3_epim"/>
    <property type="match status" value="1"/>
</dbReference>
<dbReference type="Gene3D" id="3.20.20.70">
    <property type="entry name" value="Aldolase class I"/>
    <property type="match status" value="1"/>
</dbReference>
<dbReference type="InterPro" id="IPR013785">
    <property type="entry name" value="Aldolase_TIM"/>
</dbReference>
<reference evidence="4" key="1">
    <citation type="submission" date="2016-10" db="EMBL/GenBank/DDBJ databases">
        <authorList>
            <person name="Varghese N."/>
            <person name="Submissions S."/>
        </authorList>
    </citation>
    <scope>NUCLEOTIDE SEQUENCE [LARGE SCALE GENOMIC DNA]</scope>
    <source>
        <strain evidence="4">NLAE-zl-G277</strain>
    </source>
</reference>
<dbReference type="RefSeq" id="WP_092361504.1">
    <property type="nucleotide sequence ID" value="NZ_DAINWJ010000063.1"/>
</dbReference>
<organism evidence="3 4">
    <name type="scientific">Enterocloster lavalensis</name>
    <dbReference type="NCBI Taxonomy" id="460384"/>
    <lineage>
        <taxon>Bacteria</taxon>
        <taxon>Bacillati</taxon>
        <taxon>Bacillota</taxon>
        <taxon>Clostridia</taxon>
        <taxon>Lachnospirales</taxon>
        <taxon>Lachnospiraceae</taxon>
        <taxon>Enterocloster</taxon>
    </lineage>
</organism>